<keyword evidence="2 7" id="KW-0812">Transmembrane</keyword>
<dbReference type="PROSITE" id="PS50893">
    <property type="entry name" value="ABC_TRANSPORTER_2"/>
    <property type="match status" value="1"/>
</dbReference>
<comment type="caution">
    <text evidence="9">The sequence shown here is derived from an EMBL/GenBank/DDBJ whole genome shotgun (WGS) entry which is preliminary data.</text>
</comment>
<dbReference type="SUPFAM" id="SSF52540">
    <property type="entry name" value="P-loop containing nucleoside triphosphate hydrolases"/>
    <property type="match status" value="1"/>
</dbReference>
<keyword evidence="6 7" id="KW-0472">Membrane</keyword>
<dbReference type="Pfam" id="PF00005">
    <property type="entry name" value="ABC_tran"/>
    <property type="match status" value="1"/>
</dbReference>
<evidence type="ECO:0000256" key="1">
    <source>
        <dbReference type="ARBA" id="ARBA00004651"/>
    </source>
</evidence>
<dbReference type="SMART" id="SM00382">
    <property type="entry name" value="AAA"/>
    <property type="match status" value="1"/>
</dbReference>
<dbReference type="AlphaFoldDB" id="A0A9D1LDW6"/>
<reference evidence="9" key="2">
    <citation type="journal article" date="2021" name="PeerJ">
        <title>Extensive microbial diversity within the chicken gut microbiome revealed by metagenomics and culture.</title>
        <authorList>
            <person name="Gilroy R."/>
            <person name="Ravi A."/>
            <person name="Getino M."/>
            <person name="Pursley I."/>
            <person name="Horton D.L."/>
            <person name="Alikhan N.F."/>
            <person name="Baker D."/>
            <person name="Gharbi K."/>
            <person name="Hall N."/>
            <person name="Watson M."/>
            <person name="Adriaenssens E.M."/>
            <person name="Foster-Nyarko E."/>
            <person name="Jarju S."/>
            <person name="Secka A."/>
            <person name="Antonio M."/>
            <person name="Oren A."/>
            <person name="Chaudhuri R.R."/>
            <person name="La Ragione R."/>
            <person name="Hildebrand F."/>
            <person name="Pallen M.J."/>
        </authorList>
    </citation>
    <scope>NUCLEOTIDE SEQUENCE</scope>
    <source>
        <strain evidence="9">ChiGjej1B1-19959</strain>
    </source>
</reference>
<dbReference type="GO" id="GO:0034040">
    <property type="term" value="F:ATPase-coupled lipid transmembrane transporter activity"/>
    <property type="evidence" value="ECO:0007669"/>
    <property type="project" value="TreeGrafter"/>
</dbReference>
<dbReference type="EMBL" id="DVMW01000006">
    <property type="protein sequence ID" value="HIU35097.1"/>
    <property type="molecule type" value="Genomic_DNA"/>
</dbReference>
<evidence type="ECO:0000259" key="8">
    <source>
        <dbReference type="PROSITE" id="PS50893"/>
    </source>
</evidence>
<sequence>MRLREMHGEVRYMLRNWKAWDARSFGFCLVRLPALVLQPIVTALIPKVLLDGIYSRVSIGRMTAAVALLSCLLALTIWMDPFMKELIRGSARIIRMRYAVGAFRQTMRLPYAQLESLAGRQRRARAEAFYNARFSAGADFLEVCCDISVCAVGTLASCALLYRVSFWMIALVLLTCAGEFFLLRGLGRRQEEATGAFARFSQQLDYFYALSKNGAAAKEIKIYGFSAYCIRALAAVLAKAEGAVAAYLRVSAAASGTRALLNLVRQSVAYLYLVYLTAQNALSVSDFLFYFGVLTGFSNWTVRLVSSYARLERCCMDCAAYRAYVQEDAPQPKPAAEAGAVDSIAFSHVTFAYPGADAPAVRDLSFTVRAGENIAIVGENGAGKTTVVKLLCGLYAPNDGAVLVNGVRCRHDEDRFDLFSVVFQESSFLPMTLAENLSAESGWEEDRLFAALEQAGVADKVRALPAGLQTRLRRDVYPDAVDFSGGEKQKLLLAKAIYKDAPVLVLDEPTAALDPISENELYLQYRELTRDKISFFISHRLSSTRFCDRILFLEDGCILESGTHEELMALKGAYYRMYRLQSEAYREAEVRHA</sequence>
<dbReference type="InterPro" id="IPR027417">
    <property type="entry name" value="P-loop_NTPase"/>
</dbReference>
<evidence type="ECO:0000256" key="5">
    <source>
        <dbReference type="ARBA" id="ARBA00022989"/>
    </source>
</evidence>
<dbReference type="GO" id="GO:0016887">
    <property type="term" value="F:ATP hydrolysis activity"/>
    <property type="evidence" value="ECO:0007669"/>
    <property type="project" value="InterPro"/>
</dbReference>
<keyword evidence="4 9" id="KW-0067">ATP-binding</keyword>
<dbReference type="Gene3D" id="1.20.1560.10">
    <property type="entry name" value="ABC transporter type 1, transmembrane domain"/>
    <property type="match status" value="1"/>
</dbReference>
<dbReference type="PROSITE" id="PS00211">
    <property type="entry name" value="ABC_TRANSPORTER_1"/>
    <property type="match status" value="1"/>
</dbReference>
<dbReference type="GO" id="GO:0005524">
    <property type="term" value="F:ATP binding"/>
    <property type="evidence" value="ECO:0007669"/>
    <property type="project" value="UniProtKB-KW"/>
</dbReference>
<dbReference type="PANTHER" id="PTHR24221:SF646">
    <property type="entry name" value="HAEMOLYSIN SECRETION ATP-BINDING PROTEIN"/>
    <property type="match status" value="1"/>
</dbReference>
<evidence type="ECO:0000313" key="9">
    <source>
        <dbReference type="EMBL" id="HIU35097.1"/>
    </source>
</evidence>
<evidence type="ECO:0000256" key="3">
    <source>
        <dbReference type="ARBA" id="ARBA00022741"/>
    </source>
</evidence>
<keyword evidence="5 7" id="KW-1133">Transmembrane helix</keyword>
<feature type="transmembrane region" description="Helical" evidence="7">
    <location>
        <begin position="59"/>
        <end position="78"/>
    </location>
</feature>
<feature type="domain" description="ABC transporter" evidence="8">
    <location>
        <begin position="344"/>
        <end position="580"/>
    </location>
</feature>
<dbReference type="InterPro" id="IPR039421">
    <property type="entry name" value="Type_1_exporter"/>
</dbReference>
<dbReference type="GO" id="GO:0005886">
    <property type="term" value="C:plasma membrane"/>
    <property type="evidence" value="ECO:0007669"/>
    <property type="project" value="UniProtKB-SubCell"/>
</dbReference>
<evidence type="ECO:0000256" key="2">
    <source>
        <dbReference type="ARBA" id="ARBA00022692"/>
    </source>
</evidence>
<proteinExistence type="predicted"/>
<reference evidence="9" key="1">
    <citation type="submission" date="2020-10" db="EMBL/GenBank/DDBJ databases">
        <authorList>
            <person name="Gilroy R."/>
        </authorList>
    </citation>
    <scope>NUCLEOTIDE SEQUENCE</scope>
    <source>
        <strain evidence="9">ChiGjej1B1-19959</strain>
    </source>
</reference>
<dbReference type="InterPro" id="IPR017871">
    <property type="entry name" value="ABC_transporter-like_CS"/>
</dbReference>
<evidence type="ECO:0000256" key="4">
    <source>
        <dbReference type="ARBA" id="ARBA00022840"/>
    </source>
</evidence>
<evidence type="ECO:0000313" key="10">
    <source>
        <dbReference type="Proteomes" id="UP000824071"/>
    </source>
</evidence>
<dbReference type="InterPro" id="IPR036640">
    <property type="entry name" value="ABC1_TM_sf"/>
</dbReference>
<evidence type="ECO:0000256" key="6">
    <source>
        <dbReference type="ARBA" id="ARBA00023136"/>
    </source>
</evidence>
<dbReference type="Gene3D" id="3.40.50.300">
    <property type="entry name" value="P-loop containing nucleotide triphosphate hydrolases"/>
    <property type="match status" value="1"/>
</dbReference>
<gene>
    <name evidence="9" type="ORF">IAC53_00615</name>
</gene>
<name>A0A9D1LDW6_9FIRM</name>
<dbReference type="InterPro" id="IPR003439">
    <property type="entry name" value="ABC_transporter-like_ATP-bd"/>
</dbReference>
<dbReference type="SUPFAM" id="SSF90123">
    <property type="entry name" value="ABC transporter transmembrane region"/>
    <property type="match status" value="1"/>
</dbReference>
<accession>A0A9D1LDW6</accession>
<dbReference type="CDD" id="cd03228">
    <property type="entry name" value="ABCC_MRP_Like"/>
    <property type="match status" value="1"/>
</dbReference>
<dbReference type="Proteomes" id="UP000824071">
    <property type="component" value="Unassembled WGS sequence"/>
</dbReference>
<dbReference type="PANTHER" id="PTHR24221">
    <property type="entry name" value="ATP-BINDING CASSETTE SUB-FAMILY B"/>
    <property type="match status" value="1"/>
</dbReference>
<feature type="transmembrane region" description="Helical" evidence="7">
    <location>
        <begin position="164"/>
        <end position="183"/>
    </location>
</feature>
<evidence type="ECO:0000256" key="7">
    <source>
        <dbReference type="SAM" id="Phobius"/>
    </source>
</evidence>
<keyword evidence="3" id="KW-0547">Nucleotide-binding</keyword>
<protein>
    <submittedName>
        <fullName evidence="9">ABC transporter ATP-binding protein</fullName>
    </submittedName>
</protein>
<dbReference type="InterPro" id="IPR003593">
    <property type="entry name" value="AAA+_ATPase"/>
</dbReference>
<organism evidence="9 10">
    <name type="scientific">Candidatus Fimenecus excrementigallinarum</name>
    <dbReference type="NCBI Taxonomy" id="2840816"/>
    <lineage>
        <taxon>Bacteria</taxon>
        <taxon>Bacillati</taxon>
        <taxon>Bacillota</taxon>
        <taxon>Clostridia</taxon>
        <taxon>Candidatus Fimenecus</taxon>
    </lineage>
</organism>
<comment type="subcellular location">
    <subcellularLocation>
        <location evidence="1">Cell membrane</location>
        <topology evidence="1">Multi-pass membrane protein</topology>
    </subcellularLocation>
</comment>